<accession>A0A8X7SGA9</accession>
<evidence type="ECO:0000256" key="1">
    <source>
        <dbReference type="SAM" id="MobiDB-lite"/>
    </source>
</evidence>
<dbReference type="Pfam" id="PF13917">
    <property type="entry name" value="zf-CCHC_3"/>
    <property type="match status" value="1"/>
</dbReference>
<feature type="region of interest" description="Disordered" evidence="1">
    <location>
        <begin position="121"/>
        <end position="272"/>
    </location>
</feature>
<reference evidence="2 3" key="1">
    <citation type="submission" date="2020-02" db="EMBL/GenBank/DDBJ databases">
        <authorList>
            <person name="Ma Q."/>
            <person name="Huang Y."/>
            <person name="Song X."/>
            <person name="Pei D."/>
        </authorList>
    </citation>
    <scope>NUCLEOTIDE SEQUENCE [LARGE SCALE GENOMIC DNA]</scope>
    <source>
        <strain evidence="2">Sxm20200214</strain>
        <tissue evidence="2">Leaf</tissue>
    </source>
</reference>
<organism evidence="2 3">
    <name type="scientific">Brassica carinata</name>
    <name type="common">Ethiopian mustard</name>
    <name type="synonym">Abyssinian cabbage</name>
    <dbReference type="NCBI Taxonomy" id="52824"/>
    <lineage>
        <taxon>Eukaryota</taxon>
        <taxon>Viridiplantae</taxon>
        <taxon>Streptophyta</taxon>
        <taxon>Embryophyta</taxon>
        <taxon>Tracheophyta</taxon>
        <taxon>Spermatophyta</taxon>
        <taxon>Magnoliopsida</taxon>
        <taxon>eudicotyledons</taxon>
        <taxon>Gunneridae</taxon>
        <taxon>Pentapetalae</taxon>
        <taxon>rosids</taxon>
        <taxon>malvids</taxon>
        <taxon>Brassicales</taxon>
        <taxon>Brassicaceae</taxon>
        <taxon>Brassiceae</taxon>
        <taxon>Brassica</taxon>
    </lineage>
</organism>
<keyword evidence="3" id="KW-1185">Reference proteome</keyword>
<gene>
    <name evidence="2" type="ORF">Bca52824_034153</name>
</gene>
<dbReference type="Proteomes" id="UP000886595">
    <property type="component" value="Unassembled WGS sequence"/>
</dbReference>
<dbReference type="PANTHER" id="PTHR13491">
    <property type="entry name" value="ZCCHC10 PROTEIN"/>
    <property type="match status" value="1"/>
</dbReference>
<sequence length="272" mass="30595">MSDAKEEKKAQVAADRIKAAAALTASKGLSRTQAERAATAAARNVNAYGQKEEGPSRWQEKREAKRQMYLMSTEKAVRLGERKDKSVSASSSSSGGRGGGASQCQKCFGTGHWTYECRNERVYVSRPSRTQQLKLRTKPCVDDLDGGGDEKVEVANGKEEGERRSKRKHRSKSDSGSDSEASVFESSSSGESDSEYSSSSESEEERRRKRSKRKSKKKPKQRKERRRRRRYSSSSEEEESSDSESGSESESDEERRSSRKKKSKRHSNSRRR</sequence>
<feature type="region of interest" description="Disordered" evidence="1">
    <location>
        <begin position="45"/>
        <end position="103"/>
    </location>
</feature>
<dbReference type="InterPro" id="IPR039715">
    <property type="entry name" value="ZCCHC10"/>
</dbReference>
<feature type="compositionally biased region" description="Low complexity" evidence="1">
    <location>
        <begin position="174"/>
        <end position="200"/>
    </location>
</feature>
<dbReference type="OrthoDB" id="437973at2759"/>
<dbReference type="PANTHER" id="PTHR13491:SF0">
    <property type="entry name" value="ZINC FINGER CCHC DOMAIN-CONTAINING PROTEIN 10"/>
    <property type="match status" value="1"/>
</dbReference>
<comment type="caution">
    <text evidence="2">The sequence shown here is derived from an EMBL/GenBank/DDBJ whole genome shotgun (WGS) entry which is preliminary data.</text>
</comment>
<dbReference type="GO" id="GO:0008270">
    <property type="term" value="F:zinc ion binding"/>
    <property type="evidence" value="ECO:0007669"/>
    <property type="project" value="InterPro"/>
</dbReference>
<dbReference type="EMBL" id="JAAMPC010000007">
    <property type="protein sequence ID" value="KAG2305502.1"/>
    <property type="molecule type" value="Genomic_DNA"/>
</dbReference>
<dbReference type="InterPro" id="IPR036875">
    <property type="entry name" value="Znf_CCHC_sf"/>
</dbReference>
<evidence type="ECO:0000313" key="3">
    <source>
        <dbReference type="Proteomes" id="UP000886595"/>
    </source>
</evidence>
<protein>
    <submittedName>
        <fullName evidence="2">Uncharacterized protein</fullName>
    </submittedName>
</protein>
<feature type="compositionally biased region" description="Basic residues" evidence="1">
    <location>
        <begin position="207"/>
        <end position="231"/>
    </location>
</feature>
<evidence type="ECO:0000313" key="2">
    <source>
        <dbReference type="EMBL" id="KAG2305502.1"/>
    </source>
</evidence>
<dbReference type="AlphaFoldDB" id="A0A8X7SGA9"/>
<dbReference type="GO" id="GO:0003676">
    <property type="term" value="F:nucleic acid binding"/>
    <property type="evidence" value="ECO:0007669"/>
    <property type="project" value="InterPro"/>
</dbReference>
<feature type="compositionally biased region" description="Basic and acidic residues" evidence="1">
    <location>
        <begin position="50"/>
        <end position="66"/>
    </location>
</feature>
<dbReference type="SUPFAM" id="SSF57756">
    <property type="entry name" value="Retrovirus zinc finger-like domains"/>
    <property type="match status" value="1"/>
</dbReference>
<feature type="compositionally biased region" description="Basic residues" evidence="1">
    <location>
        <begin position="257"/>
        <end position="272"/>
    </location>
</feature>
<name>A0A8X7SGA9_BRACI</name>
<feature type="compositionally biased region" description="Acidic residues" evidence="1">
    <location>
        <begin position="235"/>
        <end position="252"/>
    </location>
</feature>
<feature type="compositionally biased region" description="Basic and acidic residues" evidence="1">
    <location>
        <begin position="75"/>
        <end position="86"/>
    </location>
</feature>
<proteinExistence type="predicted"/>
<feature type="compositionally biased region" description="Basic and acidic residues" evidence="1">
    <location>
        <begin position="148"/>
        <end position="163"/>
    </location>
</feature>